<dbReference type="InterPro" id="IPR040528">
    <property type="entry name" value="Lectin-like"/>
</dbReference>
<organism evidence="4 5">
    <name type="scientific">Methanolobus vulcani</name>
    <dbReference type="NCBI Taxonomy" id="38026"/>
    <lineage>
        <taxon>Archaea</taxon>
        <taxon>Methanobacteriati</taxon>
        <taxon>Methanobacteriota</taxon>
        <taxon>Stenosarchaea group</taxon>
        <taxon>Methanomicrobia</taxon>
        <taxon>Methanosarcinales</taxon>
        <taxon>Methanosarcinaceae</taxon>
        <taxon>Methanolobus</taxon>
    </lineage>
</organism>
<dbReference type="RefSeq" id="WP_154808365.1">
    <property type="nucleotide sequence ID" value="NZ_VIAQ01000006.1"/>
</dbReference>
<proteinExistence type="inferred from homology"/>
<sequence>MMKNPLLSNHLLFTYCVVLILVSSCCTATENDNDIISDQNGSSSGICTAPLNPAFVEYQQETEEEQNSVAVSSNDLTFSSLTLPVSSTNDMPSETLDHPTGLIPSPVDLSHLSPVSMDSLLADDTIRTSGLELMGSEVSFPAQYDLRDVNGVTAVRNQGYAGSCWAHSATASLESFLLHNRSETWDFSENNLKNVLSSSYPDGYDRTHDDGGFDLYPAAYYTRWSGPVRESDDPYDASSGVSPDNLPVVKHVQEILILPGFEGDDPLYKSMLMEYGAISVAMWYGDSYFDYTNNSYYYDGPVEYANHAITLVGWDDDYAASNFTPKAPGNGAFIIKNSWGDNWGEDGYFYLSYYDTVMGNDEGMDGIGTRPYLGNFLYTAEDVNNYDHIYQYDPLGWACCIGYNNSTAYGANVFTASSHETLEAVSFYTVDSNSFYNISIYLNPESGPVNISGPLSVQNGTIPMAGYHTIDLDTNVSLSAGQNFSVVVQFMTPNYDYPIAVEYPIYGYSNADAEPGQSYMSSDGNEWEDVSVSEKNICIKAFTTEERGPESSFYVGSNYVYVNETVDFKDISLFSPNTWEWDFGDGSTSSEQNPSHVYTSPGFYDVSLNVSNSFGSNVSTKNSVIYVSNSTLIVNSSDTSAFSTINGAVDLAQDGDTILVESGVYNERVTITENNVTLVSSTGNPADVRIICNEDGYAALDINADNITILGITASNGYFGIALSSSQGCNISNCIISENDIGFQMLSSSLDNILKNNSMLNNTINSRFGSHPNDVDTSNTVDGKPIYYLVDVSDLIVDASSNAGVVYLFNCSNLSIRDLYVENNAYGLYLENSNNVTISNCTSDSNSEGISLYSSYNNVIEDCNINNTHFGGLSLLFSFNNTIEGCTISDSSPGIDMYDSADNLIYNNYFNNSDNTDILLSGFNQWNITRTSGTNVINGSYLGGNFWAKPDGTGWSQTEYSVGNGFCDIYEITEDGNNTDYLPLTLNSVQPTVSDESSSNDNGDGIHVKIATPTSSTSGIVATDSSVCFVGRDAEVEYVFTDGSTPVNEISFESEINEGYVMASVSLLDGLPESSPAPSSATVYQGMEILLGDEEFSSGIGDAKISFSVSKEWLESNGFDESDIFMEHFSEDVWDILPTVVTGEDDEYFYFEATTTGFSPFMICVDTSGESQVTAGSSLENTCGDAVSENIVPDSPQDSGQSGDNPVNTLTIISGLIVVTVLGLVVKMKKPE</sequence>
<dbReference type="InterPro" id="IPR006626">
    <property type="entry name" value="PbH1"/>
</dbReference>
<dbReference type="Pfam" id="PF18560">
    <property type="entry name" value="Lectin_like"/>
    <property type="match status" value="1"/>
</dbReference>
<dbReference type="SMART" id="SM00645">
    <property type="entry name" value="Pept_C1"/>
    <property type="match status" value="1"/>
</dbReference>
<dbReference type="InterPro" id="IPR012334">
    <property type="entry name" value="Pectin_lyas_fold"/>
</dbReference>
<keyword evidence="2" id="KW-0472">Membrane</keyword>
<evidence type="ECO:0000256" key="2">
    <source>
        <dbReference type="SAM" id="Phobius"/>
    </source>
</evidence>
<dbReference type="InterPro" id="IPR038765">
    <property type="entry name" value="Papain-like_cys_pep_sf"/>
</dbReference>
<evidence type="ECO:0000313" key="4">
    <source>
        <dbReference type="EMBL" id="TQD28261.1"/>
    </source>
</evidence>
<evidence type="ECO:0000259" key="3">
    <source>
        <dbReference type="PROSITE" id="PS50093"/>
    </source>
</evidence>
<dbReference type="InterPro" id="IPR007742">
    <property type="entry name" value="NosD_dom"/>
</dbReference>
<dbReference type="CDD" id="cd00146">
    <property type="entry name" value="PKD"/>
    <property type="match status" value="1"/>
</dbReference>
<dbReference type="Pfam" id="PF05048">
    <property type="entry name" value="NosD"/>
    <property type="match status" value="1"/>
</dbReference>
<evidence type="ECO:0000313" key="5">
    <source>
        <dbReference type="Proteomes" id="UP000319335"/>
    </source>
</evidence>
<dbReference type="Proteomes" id="UP000319335">
    <property type="component" value="Unassembled WGS sequence"/>
</dbReference>
<dbReference type="InterPro" id="IPR000601">
    <property type="entry name" value="PKD_dom"/>
</dbReference>
<dbReference type="InterPro" id="IPR000668">
    <property type="entry name" value="Peptidase_C1A_C"/>
</dbReference>
<reference evidence="4 5" key="1">
    <citation type="submission" date="2019-06" db="EMBL/GenBank/DDBJ databases">
        <title>Draft genome sequence of Methanolobus vulcani B1d.</title>
        <authorList>
            <person name="Creighbaum A.J."/>
            <person name="Ticak T."/>
            <person name="Hariraju D."/>
            <person name="Arivett B.A."/>
            <person name="Ferguson D.J.Jr."/>
        </authorList>
    </citation>
    <scope>NUCLEOTIDE SEQUENCE [LARGE SCALE GENOMIC DNA]</scope>
    <source>
        <strain evidence="4 5">B1d</strain>
    </source>
</reference>
<dbReference type="InterPro" id="IPR026453">
    <property type="entry name" value="PGF_pre_PGF"/>
</dbReference>
<dbReference type="InterPro" id="IPR022441">
    <property type="entry name" value="Para_beta_helix_rpt-2"/>
</dbReference>
<dbReference type="PROSITE" id="PS50093">
    <property type="entry name" value="PKD"/>
    <property type="match status" value="1"/>
</dbReference>
<gene>
    <name evidence="4" type="ORF">FKV42_00900</name>
</gene>
<dbReference type="InterPro" id="IPR013783">
    <property type="entry name" value="Ig-like_fold"/>
</dbReference>
<feature type="transmembrane region" description="Helical" evidence="2">
    <location>
        <begin position="1207"/>
        <end position="1226"/>
    </location>
</feature>
<dbReference type="NCBIfam" id="TIGR04213">
    <property type="entry name" value="PGF_pre_PGF"/>
    <property type="match status" value="1"/>
</dbReference>
<comment type="caution">
    <text evidence="4">The sequence shown here is derived from an EMBL/GenBank/DDBJ whole genome shotgun (WGS) entry which is preliminary data.</text>
</comment>
<dbReference type="NCBIfam" id="TIGR03804">
    <property type="entry name" value="para_beta_helix"/>
    <property type="match status" value="3"/>
</dbReference>
<dbReference type="PROSITE" id="PS00639">
    <property type="entry name" value="THIOL_PROTEASE_HIS"/>
    <property type="match status" value="1"/>
</dbReference>
<dbReference type="SUPFAM" id="SSF51126">
    <property type="entry name" value="Pectin lyase-like"/>
    <property type="match status" value="1"/>
</dbReference>
<accession>A0A7Z8P5E2</accession>
<feature type="domain" description="PKD" evidence="3">
    <location>
        <begin position="549"/>
        <end position="632"/>
    </location>
</feature>
<dbReference type="Pfam" id="PF18911">
    <property type="entry name" value="PKD_4"/>
    <property type="match status" value="1"/>
</dbReference>
<dbReference type="SMART" id="SM00089">
    <property type="entry name" value="PKD"/>
    <property type="match status" value="1"/>
</dbReference>
<keyword evidence="5" id="KW-1185">Reference proteome</keyword>
<dbReference type="AlphaFoldDB" id="A0A7Z8P5E2"/>
<dbReference type="PROSITE" id="PS00139">
    <property type="entry name" value="THIOL_PROTEASE_CYS"/>
    <property type="match status" value="1"/>
</dbReference>
<keyword evidence="2" id="KW-0812">Transmembrane</keyword>
<name>A0A7Z8P5E2_9EURY</name>
<dbReference type="SMART" id="SM00710">
    <property type="entry name" value="PbH1"/>
    <property type="match status" value="8"/>
</dbReference>
<dbReference type="EMBL" id="VIAQ01000006">
    <property type="protein sequence ID" value="TQD28261.1"/>
    <property type="molecule type" value="Genomic_DNA"/>
</dbReference>
<dbReference type="OrthoDB" id="137612at2157"/>
<keyword evidence="2" id="KW-1133">Transmembrane helix</keyword>
<dbReference type="Gene3D" id="2.160.20.10">
    <property type="entry name" value="Single-stranded right-handed beta-helix, Pectin lyase-like"/>
    <property type="match status" value="1"/>
</dbReference>
<dbReference type="PROSITE" id="PS51257">
    <property type="entry name" value="PROKAR_LIPOPROTEIN"/>
    <property type="match status" value="1"/>
</dbReference>
<dbReference type="InterPro" id="IPR035986">
    <property type="entry name" value="PKD_dom_sf"/>
</dbReference>
<dbReference type="PANTHER" id="PTHR12411">
    <property type="entry name" value="CYSTEINE PROTEASE FAMILY C1-RELATED"/>
    <property type="match status" value="1"/>
</dbReference>
<dbReference type="GO" id="GO:0008234">
    <property type="term" value="F:cysteine-type peptidase activity"/>
    <property type="evidence" value="ECO:0007669"/>
    <property type="project" value="InterPro"/>
</dbReference>
<dbReference type="Pfam" id="PF00112">
    <property type="entry name" value="Peptidase_C1"/>
    <property type="match status" value="1"/>
</dbReference>
<dbReference type="InterPro" id="IPR025660">
    <property type="entry name" value="Pept_his_AS"/>
</dbReference>
<dbReference type="SUPFAM" id="SSF49299">
    <property type="entry name" value="PKD domain"/>
    <property type="match status" value="1"/>
</dbReference>
<dbReference type="Gene3D" id="3.90.70.10">
    <property type="entry name" value="Cysteine proteinases"/>
    <property type="match status" value="1"/>
</dbReference>
<dbReference type="Gene3D" id="2.60.40.10">
    <property type="entry name" value="Immunoglobulins"/>
    <property type="match status" value="1"/>
</dbReference>
<dbReference type="GO" id="GO:0006508">
    <property type="term" value="P:proteolysis"/>
    <property type="evidence" value="ECO:0007669"/>
    <property type="project" value="InterPro"/>
</dbReference>
<dbReference type="InterPro" id="IPR011050">
    <property type="entry name" value="Pectin_lyase_fold/virulence"/>
</dbReference>
<dbReference type="InterPro" id="IPR000169">
    <property type="entry name" value="Pept_cys_AS"/>
</dbReference>
<comment type="similarity">
    <text evidence="1">Belongs to the peptidase C1 family.</text>
</comment>
<evidence type="ECO:0000256" key="1">
    <source>
        <dbReference type="ARBA" id="ARBA00008455"/>
    </source>
</evidence>
<dbReference type="SUPFAM" id="SSF54001">
    <property type="entry name" value="Cysteine proteinases"/>
    <property type="match status" value="1"/>
</dbReference>
<dbReference type="InterPro" id="IPR013128">
    <property type="entry name" value="Peptidase_C1A"/>
</dbReference>
<dbReference type="InterPro" id="IPR022409">
    <property type="entry name" value="PKD/Chitinase_dom"/>
</dbReference>
<dbReference type="CDD" id="cd02619">
    <property type="entry name" value="Peptidase_C1"/>
    <property type="match status" value="1"/>
</dbReference>
<protein>
    <submittedName>
        <fullName evidence="4">PGF-pre-PGF domain-containing protein</fullName>
    </submittedName>
</protein>